<dbReference type="Proteomes" id="UP000027997">
    <property type="component" value="Unassembled WGS sequence"/>
</dbReference>
<name>A0A081KAV9_9GAMM</name>
<dbReference type="AlphaFoldDB" id="A0A081KAV9"/>
<accession>A0A081KAV9</accession>
<proteinExistence type="predicted"/>
<evidence type="ECO:0000256" key="1">
    <source>
        <dbReference type="SAM" id="MobiDB-lite"/>
    </source>
</evidence>
<gene>
    <name evidence="2" type="ORF">GV64_11525</name>
</gene>
<evidence type="ECO:0000313" key="2">
    <source>
        <dbReference type="EMBL" id="KEI71285.1"/>
    </source>
</evidence>
<sequence length="187" mass="20546">MNSPTSAHFSTLPLPPPAPDVAKKIIEKKLASLIDNSPYIITADDTVTKKTLSEYKPSPVVAITPSMHTSTSTTEISKDQGSDRPPAELKTSGKTRFPRLGVSSLPGHENHVARLHELNTLLTDCEEFNATQCVSQRKRPKPLLQRGLSYSSPVLNLPEMNNTNINSPQMQELNKSMTFLQTIIADI</sequence>
<dbReference type="EMBL" id="JOJP01000001">
    <property type="protein sequence ID" value="KEI71285.1"/>
    <property type="molecule type" value="Genomic_DNA"/>
</dbReference>
<keyword evidence="3" id="KW-1185">Reference proteome</keyword>
<feature type="compositionally biased region" description="Basic and acidic residues" evidence="1">
    <location>
        <begin position="76"/>
        <end position="87"/>
    </location>
</feature>
<evidence type="ECO:0000313" key="3">
    <source>
        <dbReference type="Proteomes" id="UP000027997"/>
    </source>
</evidence>
<dbReference type="RefSeq" id="WP_020582865.1">
    <property type="nucleotide sequence ID" value="NZ_JOJP01000001.1"/>
</dbReference>
<organism evidence="2 3">
    <name type="scientific">Endozoicomonas elysicola</name>
    <dbReference type="NCBI Taxonomy" id="305900"/>
    <lineage>
        <taxon>Bacteria</taxon>
        <taxon>Pseudomonadati</taxon>
        <taxon>Pseudomonadota</taxon>
        <taxon>Gammaproteobacteria</taxon>
        <taxon>Oceanospirillales</taxon>
        <taxon>Endozoicomonadaceae</taxon>
        <taxon>Endozoicomonas</taxon>
    </lineage>
</organism>
<feature type="compositionally biased region" description="Polar residues" evidence="1">
    <location>
        <begin position="66"/>
        <end position="75"/>
    </location>
</feature>
<feature type="region of interest" description="Disordered" evidence="1">
    <location>
        <begin position="63"/>
        <end position="94"/>
    </location>
</feature>
<comment type="caution">
    <text evidence="2">The sequence shown here is derived from an EMBL/GenBank/DDBJ whole genome shotgun (WGS) entry which is preliminary data.</text>
</comment>
<protein>
    <submittedName>
        <fullName evidence="2">Uncharacterized protein</fullName>
    </submittedName>
</protein>
<reference evidence="2 3" key="1">
    <citation type="submission" date="2014-06" db="EMBL/GenBank/DDBJ databases">
        <title>Whole Genome Sequences of Three Symbiotic Endozoicomonas Bacteria.</title>
        <authorList>
            <person name="Neave M.J."/>
            <person name="Apprill A."/>
            <person name="Voolstra C.R."/>
        </authorList>
    </citation>
    <scope>NUCLEOTIDE SEQUENCE [LARGE SCALE GENOMIC DNA]</scope>
    <source>
        <strain evidence="2 3">DSM 22380</strain>
    </source>
</reference>